<dbReference type="EMBL" id="ML737139">
    <property type="protein sequence ID" value="KAE8341636.1"/>
    <property type="molecule type" value="Genomic_DNA"/>
</dbReference>
<name>A0A5N6YAX5_9EURO</name>
<keyword evidence="1" id="KW-1133">Transmembrane helix</keyword>
<accession>A0A5N6YAX5</accession>
<protein>
    <submittedName>
        <fullName evidence="2">Uncharacterized protein</fullName>
    </submittedName>
</protein>
<feature type="transmembrane region" description="Helical" evidence="1">
    <location>
        <begin position="40"/>
        <end position="63"/>
    </location>
</feature>
<evidence type="ECO:0000313" key="2">
    <source>
        <dbReference type="EMBL" id="KAE8341636.1"/>
    </source>
</evidence>
<sequence length="74" mass="8493">MKYQAPETFFQLVLGIIFPFWPPSPQLFTCIVLFRDPVKLSLSVGILFFFFLLPSPSSFLSLLKAEHSAIGWRN</sequence>
<dbReference type="AlphaFoldDB" id="A0A5N6YAX5"/>
<keyword evidence="1" id="KW-0472">Membrane</keyword>
<keyword evidence="1" id="KW-0812">Transmembrane</keyword>
<proteinExistence type="predicted"/>
<organism evidence="2">
    <name type="scientific">Aspergillus arachidicola</name>
    <dbReference type="NCBI Taxonomy" id="656916"/>
    <lineage>
        <taxon>Eukaryota</taxon>
        <taxon>Fungi</taxon>
        <taxon>Dikarya</taxon>
        <taxon>Ascomycota</taxon>
        <taxon>Pezizomycotina</taxon>
        <taxon>Eurotiomycetes</taxon>
        <taxon>Eurotiomycetidae</taxon>
        <taxon>Eurotiales</taxon>
        <taxon>Aspergillaceae</taxon>
        <taxon>Aspergillus</taxon>
        <taxon>Aspergillus subgen. Circumdati</taxon>
    </lineage>
</organism>
<reference evidence="2" key="1">
    <citation type="submission" date="2019-04" db="EMBL/GenBank/DDBJ databases">
        <title>Friends and foes A comparative genomics study of 23 Aspergillus species from section Flavi.</title>
        <authorList>
            <consortium name="DOE Joint Genome Institute"/>
            <person name="Kjaerbolling I."/>
            <person name="Vesth T."/>
            <person name="Frisvad J.C."/>
            <person name="Nybo J.L."/>
            <person name="Theobald S."/>
            <person name="Kildgaard S."/>
            <person name="Isbrandt T."/>
            <person name="Kuo A."/>
            <person name="Sato A."/>
            <person name="Lyhne E.K."/>
            <person name="Kogle M.E."/>
            <person name="Wiebenga A."/>
            <person name="Kun R.S."/>
            <person name="Lubbers R.J."/>
            <person name="Makela M.R."/>
            <person name="Barry K."/>
            <person name="Chovatia M."/>
            <person name="Clum A."/>
            <person name="Daum C."/>
            <person name="Haridas S."/>
            <person name="He G."/>
            <person name="LaButti K."/>
            <person name="Lipzen A."/>
            <person name="Mondo S."/>
            <person name="Riley R."/>
            <person name="Salamov A."/>
            <person name="Simmons B.A."/>
            <person name="Magnuson J.K."/>
            <person name="Henrissat B."/>
            <person name="Mortensen U.H."/>
            <person name="Larsen T.O."/>
            <person name="Devries R.P."/>
            <person name="Grigoriev I.V."/>
            <person name="Machida M."/>
            <person name="Baker S.E."/>
            <person name="Andersen M.R."/>
        </authorList>
    </citation>
    <scope>NUCLEOTIDE SEQUENCE</scope>
    <source>
        <strain evidence="2">CBS 117612</strain>
    </source>
</reference>
<gene>
    <name evidence="2" type="ORF">BDV24DRAFT_131747</name>
</gene>
<feature type="transmembrane region" description="Helical" evidence="1">
    <location>
        <begin position="12"/>
        <end position="34"/>
    </location>
</feature>
<dbReference type="Proteomes" id="UP000325558">
    <property type="component" value="Unassembled WGS sequence"/>
</dbReference>
<evidence type="ECO:0000256" key="1">
    <source>
        <dbReference type="SAM" id="Phobius"/>
    </source>
</evidence>